<evidence type="ECO:0000256" key="1">
    <source>
        <dbReference type="SAM" id="Phobius"/>
    </source>
</evidence>
<comment type="caution">
    <text evidence="2">The sequence shown here is derived from an EMBL/GenBank/DDBJ whole genome shotgun (WGS) entry which is preliminary data.</text>
</comment>
<organism evidence="2 3">
    <name type="scientific">Candidatus Pullilachnospira stercoravium</name>
    <dbReference type="NCBI Taxonomy" id="2840913"/>
    <lineage>
        <taxon>Bacteria</taxon>
        <taxon>Bacillati</taxon>
        <taxon>Bacillota</taxon>
        <taxon>Clostridia</taxon>
        <taxon>Lachnospirales</taxon>
        <taxon>Lachnospiraceae</taxon>
        <taxon>Lachnospiraceae incertae sedis</taxon>
        <taxon>Candidatus Pullilachnospira</taxon>
    </lineage>
</organism>
<proteinExistence type="predicted"/>
<protein>
    <submittedName>
        <fullName evidence="2">CvpA family protein</fullName>
    </submittedName>
</protein>
<reference evidence="2" key="1">
    <citation type="submission" date="2020-10" db="EMBL/GenBank/DDBJ databases">
        <authorList>
            <person name="Gilroy R."/>
        </authorList>
    </citation>
    <scope>NUCLEOTIDE SEQUENCE</scope>
    <source>
        <strain evidence="2">ChiBcec2-4451</strain>
    </source>
</reference>
<evidence type="ECO:0000313" key="2">
    <source>
        <dbReference type="EMBL" id="HIV14097.1"/>
    </source>
</evidence>
<sequence>MRKGKWKLLLVLAVLLAAGIYYYVALPAINLHSSGFWIFFIVLGLLILAAYASRRQLRTVSEIRESRFMKAGLVAVGAVVLVYVVGSILSSPIVNARKYSKLLTVEERSFTEDIQPVDYSQIPLLDKDSAELLGNRKMGSMVDMVSQFEVSDLYSQINYQGKPVRVTPLVYASPVKWLTNQSSGIPAYIMIDMTTQNTELVQLDEPIRYSEAEYLNRNIYRHLRFRYPTYIFDQLSFEINDEGTPYWICPVKKFEVGLFGGQTIGRVVLCNAQTGECTDYALEDCPEWVDRANPADLLIRLYDYHGTLSGGYINSVFGQKGCLKTTEGYNYMAMEDDVWVYTGVTSVSGDRSNVGFVLMNQRTRETRYYEVNGAEEYSAMESAEGQVQNLGYQATFPILLNISGEPTYFMALKDDAGLVKKYAMVNIQKYQNVAVGDTVALCEEAYVQLLASNGISSGTDTGQLEKISGRITRIAQSVIDGNSHFYLVLEGSDLIFDVPVQEYLKVVALTEGDQVTIEYLEGDPVCTVTGLE</sequence>
<keyword evidence="1" id="KW-0812">Transmembrane</keyword>
<evidence type="ECO:0000313" key="3">
    <source>
        <dbReference type="Proteomes" id="UP000886723"/>
    </source>
</evidence>
<feature type="transmembrane region" description="Helical" evidence="1">
    <location>
        <begin position="35"/>
        <end position="52"/>
    </location>
</feature>
<reference evidence="2" key="2">
    <citation type="journal article" date="2021" name="PeerJ">
        <title>Extensive microbial diversity within the chicken gut microbiome revealed by metagenomics and culture.</title>
        <authorList>
            <person name="Gilroy R."/>
            <person name="Ravi A."/>
            <person name="Getino M."/>
            <person name="Pursley I."/>
            <person name="Horton D.L."/>
            <person name="Alikhan N.F."/>
            <person name="Baker D."/>
            <person name="Gharbi K."/>
            <person name="Hall N."/>
            <person name="Watson M."/>
            <person name="Adriaenssens E.M."/>
            <person name="Foster-Nyarko E."/>
            <person name="Jarju S."/>
            <person name="Secka A."/>
            <person name="Antonio M."/>
            <person name="Oren A."/>
            <person name="Chaudhuri R.R."/>
            <person name="La Ragione R."/>
            <person name="Hildebrand F."/>
            <person name="Pallen M.J."/>
        </authorList>
    </citation>
    <scope>NUCLEOTIDE SEQUENCE</scope>
    <source>
        <strain evidence="2">ChiBcec2-4451</strain>
    </source>
</reference>
<accession>A0A9D1T770</accession>
<name>A0A9D1T770_9FIRM</name>
<feature type="transmembrane region" description="Helical" evidence="1">
    <location>
        <begin position="73"/>
        <end position="94"/>
    </location>
</feature>
<keyword evidence="1" id="KW-1133">Transmembrane helix</keyword>
<dbReference type="AlphaFoldDB" id="A0A9D1T770"/>
<keyword evidence="1" id="KW-0472">Membrane</keyword>
<gene>
    <name evidence="2" type="ORF">IAA63_13310</name>
</gene>
<dbReference type="Proteomes" id="UP000886723">
    <property type="component" value="Unassembled WGS sequence"/>
</dbReference>
<dbReference type="EMBL" id="DVON01000281">
    <property type="protein sequence ID" value="HIV14097.1"/>
    <property type="molecule type" value="Genomic_DNA"/>
</dbReference>